<dbReference type="InterPro" id="IPR028098">
    <property type="entry name" value="Glyco_trans_4-like_N"/>
</dbReference>
<dbReference type="RefSeq" id="WP_151572317.1">
    <property type="nucleotide sequence ID" value="NZ_WBOT01000001.1"/>
</dbReference>
<sequence>MEKILMVVDHLGANGTITHVISLSKALQARGYHIIIAGREGSKLSALHQYAIPFYPIDFPATFTPTAGQKHKTEQKLEEIIQAEGITIVHAHQVYSGMIAARISAALNIRFLYTVHGLYSHDHELKHIADYAEKLIAVSPYVYSQLISQYPEKLLLILNGIDETEFFPDYSESFKAVHEIPLDHFVIFYASRMEWIKADICLQLIQAVNHLKNTTMPDLQLVIAGEGKKIHQLNDAARQYNLNRKETFIRTIGSQTNLRAYYGMSNCIIGTGRTALEALLCEKKVIAAGNKGFFGAVKVENWEEAKMAHFGDHFAVQANGKDLLIQSLIDLRNEEFTEVQLLREAVIRDYSIVHAAQLHIEAYS</sequence>
<comment type="caution">
    <text evidence="4">The sequence shown here is derived from an EMBL/GenBank/DDBJ whole genome shotgun (WGS) entry which is preliminary data.</text>
</comment>
<organism evidence="4 5">
    <name type="scientific">Bacillus mesophilum</name>
    <dbReference type="NCBI Taxonomy" id="1071718"/>
    <lineage>
        <taxon>Bacteria</taxon>
        <taxon>Bacillati</taxon>
        <taxon>Bacillota</taxon>
        <taxon>Bacilli</taxon>
        <taxon>Bacillales</taxon>
        <taxon>Bacillaceae</taxon>
        <taxon>Bacillus</taxon>
    </lineage>
</organism>
<evidence type="ECO:0000256" key="1">
    <source>
        <dbReference type="ARBA" id="ARBA00009481"/>
    </source>
</evidence>
<feature type="domain" description="Glycosyl transferase family 1" evidence="2">
    <location>
        <begin position="173"/>
        <end position="293"/>
    </location>
</feature>
<evidence type="ECO:0000259" key="2">
    <source>
        <dbReference type="Pfam" id="PF00534"/>
    </source>
</evidence>
<evidence type="ECO:0000313" key="4">
    <source>
        <dbReference type="EMBL" id="KAB2335703.1"/>
    </source>
</evidence>
<dbReference type="EMBL" id="WBOT01000001">
    <property type="protein sequence ID" value="KAB2335703.1"/>
    <property type="molecule type" value="Genomic_DNA"/>
</dbReference>
<dbReference type="GO" id="GO:0016757">
    <property type="term" value="F:glycosyltransferase activity"/>
    <property type="evidence" value="ECO:0007669"/>
    <property type="project" value="InterPro"/>
</dbReference>
<dbReference type="InterPro" id="IPR001296">
    <property type="entry name" value="Glyco_trans_1"/>
</dbReference>
<evidence type="ECO:0000313" key="5">
    <source>
        <dbReference type="Proteomes" id="UP000441354"/>
    </source>
</evidence>
<proteinExistence type="inferred from homology"/>
<dbReference type="PANTHER" id="PTHR45871:SF1">
    <property type="entry name" value="PHOSPHATIDYLINOSITOL N-ACETYLGLUCOSAMINYLTRANSFERASE SUBUNIT A"/>
    <property type="match status" value="1"/>
</dbReference>
<accession>A0A7V7RQI7</accession>
<protein>
    <submittedName>
        <fullName evidence="4">Glycosyltransferase family 4 protein</fullName>
    </submittedName>
</protein>
<name>A0A7V7RQI7_9BACI</name>
<evidence type="ECO:0000259" key="3">
    <source>
        <dbReference type="Pfam" id="PF13439"/>
    </source>
</evidence>
<dbReference type="SUPFAM" id="SSF53756">
    <property type="entry name" value="UDP-Glycosyltransferase/glycogen phosphorylase"/>
    <property type="match status" value="1"/>
</dbReference>
<keyword evidence="5" id="KW-1185">Reference proteome</keyword>
<keyword evidence="4" id="KW-0808">Transferase</keyword>
<dbReference type="OrthoDB" id="59694at2"/>
<dbReference type="Proteomes" id="UP000441354">
    <property type="component" value="Unassembled WGS sequence"/>
</dbReference>
<feature type="domain" description="Glycosyltransferase subfamily 4-like N-terminal" evidence="3">
    <location>
        <begin position="14"/>
        <end position="163"/>
    </location>
</feature>
<gene>
    <name evidence="4" type="ORF">F7732_03810</name>
</gene>
<dbReference type="PANTHER" id="PTHR45871">
    <property type="entry name" value="N-ACETYLGLUCOSAMINYL-PHOSPHATIDYLINOSITOL BIOSYNTHETIC PROTEIN"/>
    <property type="match status" value="1"/>
</dbReference>
<dbReference type="Pfam" id="PF13439">
    <property type="entry name" value="Glyco_transf_4"/>
    <property type="match status" value="1"/>
</dbReference>
<dbReference type="AlphaFoldDB" id="A0A7V7RQI7"/>
<dbReference type="Pfam" id="PF00534">
    <property type="entry name" value="Glycos_transf_1"/>
    <property type="match status" value="1"/>
</dbReference>
<comment type="similarity">
    <text evidence="1">Belongs to the glycosyltransferase group 1 family. Glycosyltransferase 4 subfamily.</text>
</comment>
<reference evidence="4 5" key="1">
    <citation type="journal article" date="2014" name="Arch. Microbiol.">
        <title>Bacillus mesophilum sp. nov., strain IITR-54T, a novel 4-chlorobiphenyl dechlorinating bacterium.</title>
        <authorList>
            <person name="Manickam N."/>
            <person name="Singh N.K."/>
            <person name="Bajaj A."/>
            <person name="Kumar R.M."/>
            <person name="Kaur G."/>
            <person name="Kaur N."/>
            <person name="Bala M."/>
            <person name="Kumar A."/>
            <person name="Mayilraj S."/>
        </authorList>
    </citation>
    <scope>NUCLEOTIDE SEQUENCE [LARGE SCALE GENOMIC DNA]</scope>
    <source>
        <strain evidence="4 5">IITR-54</strain>
    </source>
</reference>
<dbReference type="Gene3D" id="3.40.50.2000">
    <property type="entry name" value="Glycogen Phosphorylase B"/>
    <property type="match status" value="2"/>
</dbReference>